<keyword evidence="10" id="KW-0812">Transmembrane</keyword>
<dbReference type="GO" id="GO:0005524">
    <property type="term" value="F:ATP binding"/>
    <property type="evidence" value="ECO:0007669"/>
    <property type="project" value="UniProtKB-KW"/>
</dbReference>
<dbReference type="CDD" id="cd00082">
    <property type="entry name" value="HisKA"/>
    <property type="match status" value="1"/>
</dbReference>
<evidence type="ECO:0000256" key="4">
    <source>
        <dbReference type="ARBA" id="ARBA00022553"/>
    </source>
</evidence>
<keyword evidence="8" id="KW-0067">ATP-binding</keyword>
<comment type="subcellular location">
    <subcellularLocation>
        <location evidence="2">Membrane</location>
    </subcellularLocation>
</comment>
<dbReference type="InterPro" id="IPR036890">
    <property type="entry name" value="HATPase_C_sf"/>
</dbReference>
<keyword evidence="10" id="KW-0472">Membrane</keyword>
<evidence type="ECO:0000256" key="5">
    <source>
        <dbReference type="ARBA" id="ARBA00022679"/>
    </source>
</evidence>
<keyword evidence="14" id="KW-1185">Reference proteome</keyword>
<keyword evidence="7 13" id="KW-0418">Kinase</keyword>
<evidence type="ECO:0000256" key="2">
    <source>
        <dbReference type="ARBA" id="ARBA00004370"/>
    </source>
</evidence>
<gene>
    <name evidence="13" type="ORF">HFQ13_08675</name>
</gene>
<keyword evidence="9" id="KW-0902">Two-component regulatory system</keyword>
<evidence type="ECO:0000259" key="12">
    <source>
        <dbReference type="PROSITE" id="PS50885"/>
    </source>
</evidence>
<comment type="catalytic activity">
    <reaction evidence="1">
        <text>ATP + protein L-histidine = ADP + protein N-phospho-L-histidine.</text>
        <dbReference type="EC" id="2.7.13.3"/>
    </reaction>
</comment>
<dbReference type="InterPro" id="IPR003660">
    <property type="entry name" value="HAMP_dom"/>
</dbReference>
<reference evidence="13" key="1">
    <citation type="journal article" date="2021" name="ISME J.">
        <title>Genomic evolution of the class Acidithiobacillia: deep-branching Proteobacteria living in extreme acidic conditions.</title>
        <authorList>
            <person name="Moya-Beltran A."/>
            <person name="Beard S."/>
            <person name="Rojas-Villalobos C."/>
            <person name="Issotta F."/>
            <person name="Gallardo Y."/>
            <person name="Ulloa R."/>
            <person name="Giaveno A."/>
            <person name="Degli Esposti M."/>
            <person name="Johnson D.B."/>
            <person name="Quatrini R."/>
        </authorList>
    </citation>
    <scope>NUCLEOTIDE SEQUENCE</scope>
    <source>
        <strain evidence="13">VAN18-1</strain>
    </source>
</reference>
<dbReference type="InterPro" id="IPR005467">
    <property type="entry name" value="His_kinase_dom"/>
</dbReference>
<dbReference type="InterPro" id="IPR003594">
    <property type="entry name" value="HATPase_dom"/>
</dbReference>
<dbReference type="GO" id="GO:0000155">
    <property type="term" value="F:phosphorelay sensor kinase activity"/>
    <property type="evidence" value="ECO:0007669"/>
    <property type="project" value="InterPro"/>
</dbReference>
<feature type="transmembrane region" description="Helical" evidence="10">
    <location>
        <begin position="146"/>
        <end position="169"/>
    </location>
</feature>
<dbReference type="Pfam" id="PF02518">
    <property type="entry name" value="HATPase_c"/>
    <property type="match status" value="1"/>
</dbReference>
<feature type="domain" description="HAMP" evidence="12">
    <location>
        <begin position="166"/>
        <end position="223"/>
    </location>
</feature>
<dbReference type="GO" id="GO:0016020">
    <property type="term" value="C:membrane"/>
    <property type="evidence" value="ECO:0007669"/>
    <property type="project" value="UniProtKB-SubCell"/>
</dbReference>
<dbReference type="SUPFAM" id="SSF47384">
    <property type="entry name" value="Homodimeric domain of signal transducing histidine kinase"/>
    <property type="match status" value="1"/>
</dbReference>
<evidence type="ECO:0000256" key="6">
    <source>
        <dbReference type="ARBA" id="ARBA00022741"/>
    </source>
</evidence>
<evidence type="ECO:0000256" key="10">
    <source>
        <dbReference type="SAM" id="Phobius"/>
    </source>
</evidence>
<dbReference type="PROSITE" id="PS50109">
    <property type="entry name" value="HIS_KIN"/>
    <property type="match status" value="1"/>
</dbReference>
<keyword evidence="10" id="KW-1133">Transmembrane helix</keyword>
<dbReference type="Gene3D" id="1.10.287.130">
    <property type="match status" value="1"/>
</dbReference>
<organism evidence="13 14">
    <name type="scientific">Igneacidithiobacillus copahuensis</name>
    <dbReference type="NCBI Taxonomy" id="2724909"/>
    <lineage>
        <taxon>Bacteria</taxon>
        <taxon>Pseudomonadati</taxon>
        <taxon>Pseudomonadota</taxon>
        <taxon>Acidithiobacillia</taxon>
        <taxon>Acidithiobacillales</taxon>
        <taxon>Acidithiobacillaceae</taxon>
        <taxon>Igneacidithiobacillus</taxon>
    </lineage>
</organism>
<accession>A0AAE2YQS0</accession>
<dbReference type="InterPro" id="IPR003661">
    <property type="entry name" value="HisK_dim/P_dom"/>
</dbReference>
<comment type="caution">
    <text evidence="13">The sequence shown here is derived from an EMBL/GenBank/DDBJ whole genome shotgun (WGS) entry which is preliminary data.</text>
</comment>
<evidence type="ECO:0000256" key="3">
    <source>
        <dbReference type="ARBA" id="ARBA00012438"/>
    </source>
</evidence>
<evidence type="ECO:0000256" key="9">
    <source>
        <dbReference type="ARBA" id="ARBA00023012"/>
    </source>
</evidence>
<dbReference type="Gene3D" id="3.30.565.10">
    <property type="entry name" value="Histidine kinase-like ATPase, C-terminal domain"/>
    <property type="match status" value="1"/>
</dbReference>
<evidence type="ECO:0000256" key="8">
    <source>
        <dbReference type="ARBA" id="ARBA00022840"/>
    </source>
</evidence>
<sequence length="463" mass="51174">MALVVLLIAMIYLLIATFLYTSVRADLTSQVQTEIRHLTDSIASSAANPLLLKDAGHLAQLANSGNSLVSAVLIVDRSNTVVASTDLAQVGTQIPSTASRMLPHKYAYSAAITAGNQRLGTVWLRSATPEIDRLIAQKLEHTTSRLLILGISTAIIGLIGAYLVSLAITRPISRLMHEMEAMQRQFGIREEAQAEETDEYRDELHRLELAFRSLATRLREHLLELRKLNQRQQAMQCMVTIGQMSSQVAHEIRNALSSVRGAARYLVHYDDRDNREEFLQIIEEEVQRLYDMTQGFLDFGRSYDTHVEPHELCPFLQRCVQRHVTDFDTRAIGVTLECNPGLQASFDASLLGQAISNLLLNACDAVPGQEGRILLRAAALTDSVEISVQDNGPGIPEAQWTEVFKPYVTSKTKGSGLGLAIVAKIMMVHDGSVELRRVQGYGACFVLTLPLARSNRAELINEG</sequence>
<dbReference type="PRINTS" id="PR00344">
    <property type="entry name" value="BCTRLSENSOR"/>
</dbReference>
<dbReference type="InterPro" id="IPR036097">
    <property type="entry name" value="HisK_dim/P_sf"/>
</dbReference>
<dbReference type="Gene3D" id="6.10.340.10">
    <property type="match status" value="1"/>
</dbReference>
<dbReference type="SUPFAM" id="SSF55874">
    <property type="entry name" value="ATPase domain of HSP90 chaperone/DNA topoisomerase II/histidine kinase"/>
    <property type="match status" value="1"/>
</dbReference>
<keyword evidence="4" id="KW-0597">Phosphoprotein</keyword>
<dbReference type="SMART" id="SM00387">
    <property type="entry name" value="HATPase_c"/>
    <property type="match status" value="1"/>
</dbReference>
<keyword evidence="6" id="KW-0547">Nucleotide-binding</keyword>
<evidence type="ECO:0000313" key="14">
    <source>
        <dbReference type="Proteomes" id="UP001197378"/>
    </source>
</evidence>
<dbReference type="PANTHER" id="PTHR43065:SF10">
    <property type="entry name" value="PEROXIDE STRESS-ACTIVATED HISTIDINE KINASE MAK3"/>
    <property type="match status" value="1"/>
</dbReference>
<protein>
    <recommendedName>
        <fullName evidence="3">histidine kinase</fullName>
        <ecNumber evidence="3">2.7.13.3</ecNumber>
    </recommendedName>
</protein>
<dbReference type="AlphaFoldDB" id="A0AAE2YQS0"/>
<evidence type="ECO:0000313" key="13">
    <source>
        <dbReference type="EMBL" id="MBU2788276.1"/>
    </source>
</evidence>
<dbReference type="PROSITE" id="PS50885">
    <property type="entry name" value="HAMP"/>
    <property type="match status" value="1"/>
</dbReference>
<evidence type="ECO:0000256" key="7">
    <source>
        <dbReference type="ARBA" id="ARBA00022777"/>
    </source>
</evidence>
<evidence type="ECO:0000259" key="11">
    <source>
        <dbReference type="PROSITE" id="PS50109"/>
    </source>
</evidence>
<dbReference type="CDD" id="cd00075">
    <property type="entry name" value="HATPase"/>
    <property type="match status" value="1"/>
</dbReference>
<dbReference type="SMART" id="SM00388">
    <property type="entry name" value="HisKA"/>
    <property type="match status" value="1"/>
</dbReference>
<dbReference type="PANTHER" id="PTHR43065">
    <property type="entry name" value="SENSOR HISTIDINE KINASE"/>
    <property type="match status" value="1"/>
</dbReference>
<dbReference type="Pfam" id="PF00512">
    <property type="entry name" value="HisKA"/>
    <property type="match status" value="1"/>
</dbReference>
<evidence type="ECO:0000256" key="1">
    <source>
        <dbReference type="ARBA" id="ARBA00000085"/>
    </source>
</evidence>
<feature type="domain" description="Histidine kinase" evidence="11">
    <location>
        <begin position="247"/>
        <end position="453"/>
    </location>
</feature>
<name>A0AAE2YQS0_9PROT</name>
<dbReference type="InterPro" id="IPR004358">
    <property type="entry name" value="Sig_transdc_His_kin-like_C"/>
</dbReference>
<dbReference type="Proteomes" id="UP001197378">
    <property type="component" value="Unassembled WGS sequence"/>
</dbReference>
<dbReference type="EC" id="2.7.13.3" evidence="3"/>
<keyword evidence="5" id="KW-0808">Transferase</keyword>
<proteinExistence type="predicted"/>
<dbReference type="EMBL" id="JAAXYO010000126">
    <property type="protein sequence ID" value="MBU2788276.1"/>
    <property type="molecule type" value="Genomic_DNA"/>
</dbReference>